<evidence type="ECO:0000256" key="1">
    <source>
        <dbReference type="ARBA" id="ARBA00008857"/>
    </source>
</evidence>
<dbReference type="Gene3D" id="1.10.443.10">
    <property type="entry name" value="Intergrase catalytic core"/>
    <property type="match status" value="1"/>
</dbReference>
<feature type="domain" description="Tyr recombinase" evidence="5">
    <location>
        <begin position="366"/>
        <end position="605"/>
    </location>
</feature>
<dbReference type="eggNOG" id="COG0582">
    <property type="taxonomic scope" value="Bacteria"/>
</dbReference>
<sequence>MDSACRQSRDRHAVTMVLADFDLAYEDDDLHAVEVQESAIDVRSPLYLMGKMLTSAVQRGGLHNALLWPSWMQGVDRWVLVQGSMLSIDMELDGHSARWFADPVTAMLIVQWRRDGHRLPAEATPEECFAAYGRTEIDKDGRRGQLLVEDAGRAWRMHLPGLLLAHAQGRAPGVSVSHESWFRIIHGDVVPGEVLKPVQDKRKNEKKYNIILDPLILAASDALNPTRSIFKSGVNLKKSKIKRIVLNNLSNISLIGNDKFKLQNTLVDWCKYAIRSERGRNGKGYSISTVRGYFDCLVSMFIGWHHEFNPLTIPWLTLEEYVKSFLANEKRHQHRNKCINAFQSFGRFLYNCRGSEPIDFGLDEYRLEDPISADLLLPEEYDRLIRLLDRTKQEQIALVVILLFRTGLRLTEAVGLRCGDFASAGDRLELFVEKNEERVLKTPGSRRIIPLDILLESEELARLQRFLKAQRTKTIEGRDGWLFGTADSATAPNSAFASSAINDALKRASARELEHGHLRHSFASYLLATLMLPVDMAEPPVPRRLTSVISQQRRERVAQRLLGAERLGASALHAVSQVMGHSGPDMTLRSYIHLLDWLLGLYCARPSSFDVLEPELLQELTKVKPDAWRKRKGRLKRSDALQCPPLPCRPTASQLLSYTPQMDAKRAEISLLQSALKKASKSLAVDFTSRSARPLPENFGRPATFTAEEKQLPTSPQAIHKPRSKKRARDWLAPHAIPARNMIDLFSGNAQAGNGKHVYWRRASNSLLPVGFWQGKKGQLLLSPLTKDPAYLKALESRLSLSRKVGAREARVLETALTAMLQNTRSNEFLFRNLKDGEIFVNLLLKAMGFKEADIHLRHTCKLYPMRNSATLHLFLKSRDVIPPLKGRSRWRGSLAVRLEQKERKSLQDDRAFKLAIVLLAIHVRAEQLAADALARPTSQRRLALIVKLFREMNGRAMQEVG</sequence>
<comment type="similarity">
    <text evidence="1">Belongs to the 'phage' integrase family.</text>
</comment>
<dbReference type="Proteomes" id="UP000028534">
    <property type="component" value="Unassembled WGS sequence"/>
</dbReference>
<accession>A0A084E988</accession>
<dbReference type="PATRIC" id="fig|13690.10.peg.4927"/>
<keyword evidence="3" id="KW-0238">DNA-binding</keyword>
<dbReference type="InterPro" id="IPR011010">
    <property type="entry name" value="DNA_brk_join_enz"/>
</dbReference>
<evidence type="ECO:0000256" key="2">
    <source>
        <dbReference type="ARBA" id="ARBA00022908"/>
    </source>
</evidence>
<name>A0A084E988_SPHYA</name>
<dbReference type="PANTHER" id="PTHR30349:SF41">
    <property type="entry name" value="INTEGRASE_RECOMBINASE PROTEIN MJ0367-RELATED"/>
    <property type="match status" value="1"/>
</dbReference>
<dbReference type="CDD" id="cd00397">
    <property type="entry name" value="DNA_BRE_C"/>
    <property type="match status" value="1"/>
</dbReference>
<dbReference type="GO" id="GO:0015074">
    <property type="term" value="P:DNA integration"/>
    <property type="evidence" value="ECO:0007669"/>
    <property type="project" value="UniProtKB-KW"/>
</dbReference>
<keyword evidence="2" id="KW-0229">DNA integration</keyword>
<dbReference type="PANTHER" id="PTHR30349">
    <property type="entry name" value="PHAGE INTEGRASE-RELATED"/>
    <property type="match status" value="1"/>
</dbReference>
<dbReference type="SUPFAM" id="SSF56349">
    <property type="entry name" value="DNA breaking-rejoining enzymes"/>
    <property type="match status" value="1"/>
</dbReference>
<dbReference type="InterPro" id="IPR013762">
    <property type="entry name" value="Integrase-like_cat_sf"/>
</dbReference>
<dbReference type="GO" id="GO:0006310">
    <property type="term" value="P:DNA recombination"/>
    <property type="evidence" value="ECO:0007669"/>
    <property type="project" value="UniProtKB-KW"/>
</dbReference>
<organism evidence="6 7">
    <name type="scientific">Sphingobium yanoikuyae</name>
    <name type="common">Sphingomonas yanoikuyae</name>
    <dbReference type="NCBI Taxonomy" id="13690"/>
    <lineage>
        <taxon>Bacteria</taxon>
        <taxon>Pseudomonadati</taxon>
        <taxon>Pseudomonadota</taxon>
        <taxon>Alphaproteobacteria</taxon>
        <taxon>Sphingomonadales</taxon>
        <taxon>Sphingomonadaceae</taxon>
        <taxon>Sphingobium</taxon>
    </lineage>
</organism>
<proteinExistence type="inferred from homology"/>
<dbReference type="GO" id="GO:0003677">
    <property type="term" value="F:DNA binding"/>
    <property type="evidence" value="ECO:0007669"/>
    <property type="project" value="UniProtKB-KW"/>
</dbReference>
<dbReference type="PROSITE" id="PS51898">
    <property type="entry name" value="TYR_RECOMBINASE"/>
    <property type="match status" value="1"/>
</dbReference>
<gene>
    <name evidence="6" type="ORF">CP98_04775</name>
</gene>
<evidence type="ECO:0000313" key="6">
    <source>
        <dbReference type="EMBL" id="KEZ14530.1"/>
    </source>
</evidence>
<evidence type="ECO:0000256" key="4">
    <source>
        <dbReference type="ARBA" id="ARBA00023172"/>
    </source>
</evidence>
<dbReference type="InterPro" id="IPR002104">
    <property type="entry name" value="Integrase_catalytic"/>
</dbReference>
<dbReference type="AlphaFoldDB" id="A0A084E988"/>
<comment type="caution">
    <text evidence="6">The sequence shown here is derived from an EMBL/GenBank/DDBJ whole genome shotgun (WGS) entry which is preliminary data.</text>
</comment>
<protein>
    <submittedName>
        <fullName evidence="6">Site-specific tyrosine recombinase XerD</fullName>
    </submittedName>
</protein>
<dbReference type="Pfam" id="PF00589">
    <property type="entry name" value="Phage_integrase"/>
    <property type="match status" value="1"/>
</dbReference>
<keyword evidence="4" id="KW-0233">DNA recombination</keyword>
<dbReference type="InterPro" id="IPR050090">
    <property type="entry name" value="Tyrosine_recombinase_XerCD"/>
</dbReference>
<reference evidence="6 7" key="1">
    <citation type="submission" date="2014-03" db="EMBL/GenBank/DDBJ databases">
        <title>Genome sequence of Sphingobium yanoikuyae B1.</title>
        <authorList>
            <person name="Gan H.M."/>
            <person name="Gan H.Y."/>
            <person name="Savka M.A."/>
        </authorList>
    </citation>
    <scope>NUCLEOTIDE SEQUENCE [LARGE SCALE GENOMIC DNA]</scope>
    <source>
        <strain evidence="6 7">B1</strain>
    </source>
</reference>
<evidence type="ECO:0000259" key="5">
    <source>
        <dbReference type="PROSITE" id="PS51898"/>
    </source>
</evidence>
<evidence type="ECO:0000313" key="7">
    <source>
        <dbReference type="Proteomes" id="UP000028534"/>
    </source>
</evidence>
<evidence type="ECO:0000256" key="3">
    <source>
        <dbReference type="ARBA" id="ARBA00023125"/>
    </source>
</evidence>
<dbReference type="EMBL" id="JGVR01000050">
    <property type="protein sequence ID" value="KEZ14530.1"/>
    <property type="molecule type" value="Genomic_DNA"/>
</dbReference>